<keyword evidence="4" id="KW-1185">Reference proteome</keyword>
<feature type="compositionally biased region" description="Basic and acidic residues" evidence="1">
    <location>
        <begin position="19"/>
        <end position="36"/>
    </location>
</feature>
<organism evidence="3 4">
    <name type="scientific">Nocardia xishanensis</name>
    <dbReference type="NCBI Taxonomy" id="238964"/>
    <lineage>
        <taxon>Bacteria</taxon>
        <taxon>Bacillati</taxon>
        <taxon>Actinomycetota</taxon>
        <taxon>Actinomycetes</taxon>
        <taxon>Mycobacteriales</taxon>
        <taxon>Nocardiaceae</taxon>
        <taxon>Nocardia</taxon>
    </lineage>
</organism>
<feature type="transmembrane region" description="Helical" evidence="2">
    <location>
        <begin position="121"/>
        <end position="142"/>
    </location>
</feature>
<evidence type="ECO:0000313" key="4">
    <source>
        <dbReference type="Proteomes" id="UP001611415"/>
    </source>
</evidence>
<keyword evidence="2" id="KW-1133">Transmembrane helix</keyword>
<comment type="caution">
    <text evidence="3">The sequence shown here is derived from an EMBL/GenBank/DDBJ whole genome shotgun (WGS) entry which is preliminary data.</text>
</comment>
<evidence type="ECO:0000256" key="2">
    <source>
        <dbReference type="SAM" id="Phobius"/>
    </source>
</evidence>
<name>A0ABW7X7K6_9NOCA</name>
<dbReference type="RefSeq" id="WP_357401946.1">
    <property type="nucleotide sequence ID" value="NZ_JBEYCD010000003.1"/>
</dbReference>
<reference evidence="3 4" key="1">
    <citation type="submission" date="2024-10" db="EMBL/GenBank/DDBJ databases">
        <title>The Natural Products Discovery Center: Release of the First 8490 Sequenced Strains for Exploring Actinobacteria Biosynthetic Diversity.</title>
        <authorList>
            <person name="Kalkreuter E."/>
            <person name="Kautsar S.A."/>
            <person name="Yang D."/>
            <person name="Bader C.D."/>
            <person name="Teijaro C.N."/>
            <person name="Fluegel L."/>
            <person name="Davis C.M."/>
            <person name="Simpson J.R."/>
            <person name="Lauterbach L."/>
            <person name="Steele A.D."/>
            <person name="Gui C."/>
            <person name="Meng S."/>
            <person name="Li G."/>
            <person name="Viehrig K."/>
            <person name="Ye F."/>
            <person name="Su P."/>
            <person name="Kiefer A.F."/>
            <person name="Nichols A."/>
            <person name="Cepeda A.J."/>
            <person name="Yan W."/>
            <person name="Fan B."/>
            <person name="Jiang Y."/>
            <person name="Adhikari A."/>
            <person name="Zheng C.-J."/>
            <person name="Schuster L."/>
            <person name="Cowan T.M."/>
            <person name="Smanski M.J."/>
            <person name="Chevrette M.G."/>
            <person name="De Carvalho L.P.S."/>
            <person name="Shen B."/>
        </authorList>
    </citation>
    <scope>NUCLEOTIDE SEQUENCE [LARGE SCALE GENOMIC DNA]</scope>
    <source>
        <strain evidence="3 4">NPDC019275</strain>
    </source>
</reference>
<keyword evidence="2" id="KW-0812">Transmembrane</keyword>
<sequence>MFIDNAATASKAGSASPPHPHDSGHADRSRTLPDPGRRKIQKELIVSIPTESFPPQSNTPVATDVRSATNGAGILPAPTTRGENDDIAPLGAPALVLGVMLIGAGLAALLKIRNWSRDYGWLVYVAYFLYMSLAGSSSVWGFRLTRNSKVPNRPVIRNRISPANTSGRSRSRTAPTKRRDPRAMLRAAG</sequence>
<evidence type="ECO:0000256" key="1">
    <source>
        <dbReference type="SAM" id="MobiDB-lite"/>
    </source>
</evidence>
<feature type="transmembrane region" description="Helical" evidence="2">
    <location>
        <begin position="87"/>
        <end position="109"/>
    </location>
</feature>
<feature type="region of interest" description="Disordered" evidence="1">
    <location>
        <begin position="1"/>
        <end position="36"/>
    </location>
</feature>
<keyword evidence="2" id="KW-0472">Membrane</keyword>
<accession>A0ABW7X7K6</accession>
<feature type="region of interest" description="Disordered" evidence="1">
    <location>
        <begin position="155"/>
        <end position="189"/>
    </location>
</feature>
<dbReference type="Proteomes" id="UP001611415">
    <property type="component" value="Unassembled WGS sequence"/>
</dbReference>
<dbReference type="EMBL" id="JBIRYO010000021">
    <property type="protein sequence ID" value="MFI2477113.1"/>
    <property type="molecule type" value="Genomic_DNA"/>
</dbReference>
<protein>
    <submittedName>
        <fullName evidence="3">Uncharacterized protein</fullName>
    </submittedName>
</protein>
<gene>
    <name evidence="3" type="ORF">ACH49W_27365</name>
</gene>
<evidence type="ECO:0000313" key="3">
    <source>
        <dbReference type="EMBL" id="MFI2477113.1"/>
    </source>
</evidence>
<proteinExistence type="predicted"/>